<evidence type="ECO:0000313" key="1">
    <source>
        <dbReference type="EMBL" id="ANU36956.1"/>
    </source>
</evidence>
<name>A0A1C7FAH8_9VIBR</name>
<evidence type="ECO:0000313" key="2">
    <source>
        <dbReference type="Proteomes" id="UP000092528"/>
    </source>
</evidence>
<proteinExistence type="predicted"/>
<accession>A0A1C7FAH8</accession>
<dbReference type="EMBL" id="CP016414">
    <property type="protein sequence ID" value="ANU36956.1"/>
    <property type="molecule type" value="Genomic_DNA"/>
</dbReference>
<dbReference type="AlphaFoldDB" id="A0A1C7FAH8"/>
<keyword evidence="2" id="KW-1185">Reference proteome</keyword>
<protein>
    <submittedName>
        <fullName evidence="1">Uncharacterized protein</fullName>
    </submittedName>
</protein>
<reference evidence="1 2" key="1">
    <citation type="submission" date="2016-07" db="EMBL/GenBank/DDBJ databases">
        <title>Genome sequencing of Vibrio scophthalmi strain VS-05, an isolated from Paralichthys olivaceus.</title>
        <authorList>
            <person name="Han H.-J."/>
        </authorList>
    </citation>
    <scope>NUCLEOTIDE SEQUENCE [LARGE SCALE GENOMIC DNA]</scope>
    <source>
        <strain evidence="1 2">VS-05</strain>
    </source>
</reference>
<dbReference type="Proteomes" id="UP000092528">
    <property type="component" value="Chromosome 1"/>
</dbReference>
<sequence length="47" mass="5691">MMNFQIFHNRYHGEFFMTVGRMPKLKNGAHKKASDNRWLMKHKLAEL</sequence>
<gene>
    <name evidence="1" type="ORF">VSVS05_01831</name>
</gene>
<organism evidence="1 2">
    <name type="scientific">Vibrio scophthalmi</name>
    <dbReference type="NCBI Taxonomy" id="45658"/>
    <lineage>
        <taxon>Bacteria</taxon>
        <taxon>Pseudomonadati</taxon>
        <taxon>Pseudomonadota</taxon>
        <taxon>Gammaproteobacteria</taxon>
        <taxon>Vibrionales</taxon>
        <taxon>Vibrionaceae</taxon>
        <taxon>Vibrio</taxon>
    </lineage>
</organism>